<dbReference type="PROSITE" id="PS51201">
    <property type="entry name" value="RCK_N"/>
    <property type="match status" value="2"/>
</dbReference>
<evidence type="ECO:0000256" key="7">
    <source>
        <dbReference type="SAM" id="MobiDB-lite"/>
    </source>
</evidence>
<dbReference type="Pfam" id="PF06241">
    <property type="entry name" value="Castor_Poll_mid"/>
    <property type="match status" value="1"/>
</dbReference>
<evidence type="ECO:0000313" key="11">
    <source>
        <dbReference type="Proteomes" id="UP001627284"/>
    </source>
</evidence>
<dbReference type="AlphaFoldDB" id="A0ABD2SCS1"/>
<reference evidence="10 11" key="1">
    <citation type="submission" date="2024-05" db="EMBL/GenBank/DDBJ databases">
        <title>De novo assembly of an allotetraploid wild potato.</title>
        <authorList>
            <person name="Hosaka A.J."/>
        </authorList>
    </citation>
    <scope>NUCLEOTIDE SEQUENCE [LARGE SCALE GENOMIC DNA]</scope>
    <source>
        <tissue evidence="10">Young leaves</tissue>
    </source>
</reference>
<keyword evidence="3 8" id="KW-0812">Transmembrane</keyword>
<feature type="transmembrane region" description="Helical" evidence="8">
    <location>
        <begin position="302"/>
        <end position="327"/>
    </location>
</feature>
<dbReference type="EMBL" id="JBJKTR010000015">
    <property type="protein sequence ID" value="KAL3341637.1"/>
    <property type="molecule type" value="Genomic_DNA"/>
</dbReference>
<evidence type="ECO:0000313" key="10">
    <source>
        <dbReference type="EMBL" id="KAL3341637.1"/>
    </source>
</evidence>
<keyword evidence="6" id="KW-0175">Coiled coil</keyword>
<dbReference type="PANTHER" id="PTHR31563">
    <property type="entry name" value="ION CHANNEL POLLUX-RELATED"/>
    <property type="match status" value="1"/>
</dbReference>
<proteinExistence type="inferred from homology"/>
<dbReference type="GO" id="GO:0016020">
    <property type="term" value="C:membrane"/>
    <property type="evidence" value="ECO:0007669"/>
    <property type="project" value="UniProtKB-SubCell"/>
</dbReference>
<dbReference type="Proteomes" id="UP001627284">
    <property type="component" value="Unassembled WGS sequence"/>
</dbReference>
<dbReference type="InterPro" id="IPR003148">
    <property type="entry name" value="RCK_N"/>
</dbReference>
<feature type="region of interest" description="Disordered" evidence="7">
    <location>
        <begin position="77"/>
        <end position="104"/>
    </location>
</feature>
<keyword evidence="4 8" id="KW-1133">Transmembrane helix</keyword>
<gene>
    <name evidence="10" type="ORF">AABB24_025924</name>
</gene>
<evidence type="ECO:0000256" key="6">
    <source>
        <dbReference type="SAM" id="Coils"/>
    </source>
</evidence>
<feature type="compositionally biased region" description="Polar residues" evidence="7">
    <location>
        <begin position="90"/>
        <end position="104"/>
    </location>
</feature>
<dbReference type="InterPro" id="IPR010420">
    <property type="entry name" value="CASTOR/POLLUX/SYM8_dom"/>
</dbReference>
<comment type="similarity">
    <text evidence="2">Belongs to the castor/pollux (TC 1.A.1.23) family.</text>
</comment>
<evidence type="ECO:0000259" key="9">
    <source>
        <dbReference type="PROSITE" id="PS51201"/>
    </source>
</evidence>
<comment type="subcellular location">
    <subcellularLocation>
        <location evidence="1">Membrane</location>
        <topology evidence="1">Multi-pass membrane protein</topology>
    </subcellularLocation>
</comment>
<feature type="domain" description="RCK N-terminal" evidence="9">
    <location>
        <begin position="603"/>
        <end position="776"/>
    </location>
</feature>
<dbReference type="Pfam" id="PF22614">
    <property type="entry name" value="Slo-like_RCK"/>
    <property type="match status" value="1"/>
</dbReference>
<feature type="transmembrane region" description="Helical" evidence="8">
    <location>
        <begin position="124"/>
        <end position="143"/>
    </location>
</feature>
<evidence type="ECO:0000256" key="3">
    <source>
        <dbReference type="ARBA" id="ARBA00022692"/>
    </source>
</evidence>
<evidence type="ECO:0000256" key="5">
    <source>
        <dbReference type="ARBA" id="ARBA00023136"/>
    </source>
</evidence>
<comment type="caution">
    <text evidence="10">The sequence shown here is derived from an EMBL/GenBank/DDBJ whole genome shotgun (WGS) entry which is preliminary data.</text>
</comment>
<dbReference type="SUPFAM" id="SSF81324">
    <property type="entry name" value="Voltage-gated potassium channels"/>
    <property type="match status" value="1"/>
</dbReference>
<feature type="compositionally biased region" description="Polar residues" evidence="7">
    <location>
        <begin position="32"/>
        <end position="51"/>
    </location>
</feature>
<feature type="compositionally biased region" description="Polar residues" evidence="7">
    <location>
        <begin position="7"/>
        <end position="24"/>
    </location>
</feature>
<dbReference type="PANTHER" id="PTHR31563:SF1">
    <property type="entry name" value="ION CHANNEL CASTOR-RELATED"/>
    <property type="match status" value="1"/>
</dbReference>
<keyword evidence="11" id="KW-1185">Reference proteome</keyword>
<organism evidence="10 11">
    <name type="scientific">Solanum stoloniferum</name>
    <dbReference type="NCBI Taxonomy" id="62892"/>
    <lineage>
        <taxon>Eukaryota</taxon>
        <taxon>Viridiplantae</taxon>
        <taxon>Streptophyta</taxon>
        <taxon>Embryophyta</taxon>
        <taxon>Tracheophyta</taxon>
        <taxon>Spermatophyta</taxon>
        <taxon>Magnoliopsida</taxon>
        <taxon>eudicotyledons</taxon>
        <taxon>Gunneridae</taxon>
        <taxon>Pentapetalae</taxon>
        <taxon>asterids</taxon>
        <taxon>lamiids</taxon>
        <taxon>Solanales</taxon>
        <taxon>Solanaceae</taxon>
        <taxon>Solanoideae</taxon>
        <taxon>Solaneae</taxon>
        <taxon>Solanum</taxon>
    </lineage>
</organism>
<feature type="transmembrane region" description="Helical" evidence="8">
    <location>
        <begin position="192"/>
        <end position="210"/>
    </location>
</feature>
<sequence length="877" mass="97576">MSLDPDSPSTTNRDWIFPSQSFNLPRTPARRFSSSYPRTTSFQNSLSHPPSNSTPPAVPRTLRRRISHLHRIVERESSVDAVTDGKSNDFAVQSEDSPSSGNETTSVYKKFTSFFRRFTVSRQAACIIAILVMCFACLVHKNFSLHNQVNDLQDELSKLNIRLRRCNISDSIDIIDPISEHNVSGASLKNTALILSFMMLSLPLAFIKYMGYVSYIRRPSDSNTEELSLNKQLAYRVDVFLSFHPYAKPLTLLVATLLLICLGGLALFGVTDDSIADCLWLSWTYVADSGNHTNSEGIGPRLVSVSVSFGGMLIFAMMLGLVSDAISEKFDSLRKGRSEVVEQNHTLILGWSDKLGSLLNQLAIANESLGGGTVVVMAERDKEEMELDIAKMEFDFRGTSVICRSGSPLILADLKKVSVSKARAIVVLAEDGNADQSDARALRTVLSLTGVKEGLRGHLVVELGDLDNEVLVKLVGGDLVETVVAHDVIGRLMIQCARQPGLAQIWEDILGFENCEFYIKKWPQLHGMQFEEVLISFPDAIPCGIKVASSGGKIILNPDDSYVLQEGDEVLVIAEDDDSYAPAALPMVQRGNLPKNLIIPKTTERILFCGWRRDMEDMILVLDAFLAHGSELWMFNEVSEKEREKKLTDGGLDISRLANIILVNREGNAVIRRHLESLPLESFDSILILADESVEDSAIQADSRSLATLLLIRDIQAKRLPYRESMVSKIHGGSYSQGSWREEMQQASDKSVIISEILDPRTKNLLSMSKISDYVLSNELVSMALAMVAEDRQINDVLEELFAEEGNEMQIRGAALYLCDSEELSFYEVLLRARQRREIVIGYRLANADKAVINPPAKAERRKWSVKDVFVVIADKE</sequence>
<protein>
    <recommendedName>
        <fullName evidence="9">RCK N-terminal domain-containing protein</fullName>
    </recommendedName>
</protein>
<evidence type="ECO:0000256" key="1">
    <source>
        <dbReference type="ARBA" id="ARBA00004141"/>
    </source>
</evidence>
<feature type="coiled-coil region" evidence="6">
    <location>
        <begin position="142"/>
        <end position="169"/>
    </location>
</feature>
<accession>A0ABD2SCS1</accession>
<evidence type="ECO:0000256" key="4">
    <source>
        <dbReference type="ARBA" id="ARBA00022989"/>
    </source>
</evidence>
<evidence type="ECO:0000256" key="2">
    <source>
        <dbReference type="ARBA" id="ARBA00008577"/>
    </source>
</evidence>
<name>A0ABD2SCS1_9SOLN</name>
<feature type="region of interest" description="Disordered" evidence="7">
    <location>
        <begin position="1"/>
        <end position="59"/>
    </location>
</feature>
<dbReference type="Gene3D" id="3.40.50.720">
    <property type="entry name" value="NAD(P)-binding Rossmann-like Domain"/>
    <property type="match status" value="1"/>
</dbReference>
<dbReference type="InterPro" id="IPR044849">
    <property type="entry name" value="CASTOR/POLLUX/SYM8-like"/>
</dbReference>
<keyword evidence="5 8" id="KW-0472">Membrane</keyword>
<evidence type="ECO:0000256" key="8">
    <source>
        <dbReference type="SAM" id="Phobius"/>
    </source>
</evidence>
<feature type="domain" description="RCK N-terminal" evidence="9">
    <location>
        <begin position="343"/>
        <end position="484"/>
    </location>
</feature>
<feature type="transmembrane region" description="Helical" evidence="8">
    <location>
        <begin position="250"/>
        <end position="270"/>
    </location>
</feature>